<dbReference type="STRING" id="292415.Tbd_0483"/>
<evidence type="ECO:0000313" key="3">
    <source>
        <dbReference type="Proteomes" id="UP000008291"/>
    </source>
</evidence>
<keyword evidence="3" id="KW-1185">Reference proteome</keyword>
<gene>
    <name evidence="2" type="ordered locus">Tbd_0483</name>
</gene>
<evidence type="ECO:0000259" key="1">
    <source>
        <dbReference type="Pfam" id="PF13474"/>
    </source>
</evidence>
<dbReference type="RefSeq" id="WP_011310995.1">
    <property type="nucleotide sequence ID" value="NC_007404.1"/>
</dbReference>
<dbReference type="Gene3D" id="3.10.450.50">
    <property type="match status" value="1"/>
</dbReference>
<dbReference type="Pfam" id="PF13474">
    <property type="entry name" value="SnoaL_3"/>
    <property type="match status" value="1"/>
</dbReference>
<organism evidence="2 3">
    <name type="scientific">Thiobacillus denitrificans (strain ATCC 25259 / T1)</name>
    <dbReference type="NCBI Taxonomy" id="292415"/>
    <lineage>
        <taxon>Bacteria</taxon>
        <taxon>Pseudomonadati</taxon>
        <taxon>Pseudomonadota</taxon>
        <taxon>Betaproteobacteria</taxon>
        <taxon>Nitrosomonadales</taxon>
        <taxon>Thiobacillaceae</taxon>
        <taxon>Thiobacillus</taxon>
    </lineage>
</organism>
<dbReference type="EMBL" id="CP000116">
    <property type="protein sequence ID" value="AAZ96436.1"/>
    <property type="molecule type" value="Genomic_DNA"/>
</dbReference>
<protein>
    <recommendedName>
        <fullName evidence="1">SnoaL-like domain-containing protein</fullName>
    </recommendedName>
</protein>
<feature type="domain" description="SnoaL-like" evidence="1">
    <location>
        <begin position="26"/>
        <end position="143"/>
    </location>
</feature>
<sequence length="172" mass="18678">MHPIAESISGSRYASLAAADAGTPLAALEQFYAAFNARDLGLMARNWARTDDIALDNPLGGIRRGWAEIQPLYERLFSGPARVYVEFHDYTLHAGPELFYAVRRGRGHFRCGGHEIALAIRTSRVFRDAGDGWKQVHHHGSIEAPVLPRYRAAVLGAQSGPGAVNGGRNGEG</sequence>
<dbReference type="SUPFAM" id="SSF54427">
    <property type="entry name" value="NTF2-like"/>
    <property type="match status" value="1"/>
</dbReference>
<proteinExistence type="predicted"/>
<dbReference type="Proteomes" id="UP000008291">
    <property type="component" value="Chromosome"/>
</dbReference>
<dbReference type="KEGG" id="tbd:Tbd_0483"/>
<reference evidence="2 3" key="1">
    <citation type="journal article" date="2006" name="J. Bacteriol.">
        <title>The genome sequence of the obligately chemolithoautotrophic, facultatively anaerobic bacterium Thiobacillus denitrificans.</title>
        <authorList>
            <person name="Beller H.R."/>
            <person name="Chain P.S."/>
            <person name="Letain T.E."/>
            <person name="Chakicherla A."/>
            <person name="Larimer F.W."/>
            <person name="Richardson P.M."/>
            <person name="Coleman M.A."/>
            <person name="Wood A.P."/>
            <person name="Kelly D.P."/>
        </authorList>
    </citation>
    <scope>NUCLEOTIDE SEQUENCE [LARGE SCALE GENOMIC DNA]</scope>
    <source>
        <strain evidence="2 3">ATCC 25259</strain>
    </source>
</reference>
<dbReference type="OrthoDB" id="5767026at2"/>
<dbReference type="AlphaFoldDB" id="Q3SLH4"/>
<dbReference type="InterPro" id="IPR032710">
    <property type="entry name" value="NTF2-like_dom_sf"/>
</dbReference>
<name>Q3SLH4_THIDA</name>
<dbReference type="HOGENOM" id="CLU_1685170_0_0_4"/>
<dbReference type="InterPro" id="IPR037401">
    <property type="entry name" value="SnoaL-like"/>
</dbReference>
<evidence type="ECO:0000313" key="2">
    <source>
        <dbReference type="EMBL" id="AAZ96436.1"/>
    </source>
</evidence>
<dbReference type="eggNOG" id="COG4319">
    <property type="taxonomic scope" value="Bacteria"/>
</dbReference>
<accession>Q3SLH4</accession>